<protein>
    <submittedName>
        <fullName evidence="1">Uncharacterized protein</fullName>
    </submittedName>
</protein>
<gene>
    <name evidence="1" type="ORF">IG616_20940</name>
</gene>
<name>A0ABR9CT47_9HYPH</name>
<evidence type="ECO:0000313" key="1">
    <source>
        <dbReference type="EMBL" id="MBD8894020.1"/>
    </source>
</evidence>
<dbReference type="Proteomes" id="UP000632063">
    <property type="component" value="Unassembled WGS sequence"/>
</dbReference>
<reference evidence="1 2" key="2">
    <citation type="journal article" date="2021" name="Int. J. Syst. Evol. Microbiol.">
        <title>Roseibium litorale sp. nov., isolated from a tidal flat sediment and proposal for the reclassification of Labrenzia polysiphoniae as Roseibium polysiphoniae comb. nov.</title>
        <authorList>
            <person name="Liu Y."/>
            <person name="Pei T."/>
            <person name="Du J."/>
            <person name="Chao M."/>
            <person name="Deng M.R."/>
            <person name="Zhu H."/>
        </authorList>
    </citation>
    <scope>NUCLEOTIDE SEQUENCE [LARGE SCALE GENOMIC DNA]</scope>
    <source>
        <strain evidence="1 2">4C16A</strain>
    </source>
</reference>
<accession>A0ABR9CT47</accession>
<comment type="caution">
    <text evidence="1">The sequence shown here is derived from an EMBL/GenBank/DDBJ whole genome shotgun (WGS) entry which is preliminary data.</text>
</comment>
<sequence length="94" mass="9833">MIAEALNAHALLQATNAPGGEQAVTYWLNAYLSGATAEAISADEWLANHRDAQLRAAQLVAKHGLIGLILEASRLLASSKAAPLPAFPTKETGE</sequence>
<keyword evidence="2" id="KW-1185">Reference proteome</keyword>
<evidence type="ECO:0000313" key="2">
    <source>
        <dbReference type="Proteomes" id="UP000632063"/>
    </source>
</evidence>
<dbReference type="EMBL" id="JACYXI010000019">
    <property type="protein sequence ID" value="MBD8894020.1"/>
    <property type="molecule type" value="Genomic_DNA"/>
</dbReference>
<organism evidence="1 2">
    <name type="scientific">Roseibium litorale</name>
    <dbReference type="NCBI Taxonomy" id="2803841"/>
    <lineage>
        <taxon>Bacteria</taxon>
        <taxon>Pseudomonadati</taxon>
        <taxon>Pseudomonadota</taxon>
        <taxon>Alphaproteobacteria</taxon>
        <taxon>Hyphomicrobiales</taxon>
        <taxon>Stappiaceae</taxon>
        <taxon>Roseibium</taxon>
    </lineage>
</organism>
<dbReference type="RefSeq" id="WP_192150576.1">
    <property type="nucleotide sequence ID" value="NZ_JACYXI010000019.1"/>
</dbReference>
<proteinExistence type="predicted"/>
<reference evidence="2" key="1">
    <citation type="submission" date="2020-09" db="EMBL/GenBank/DDBJ databases">
        <title>The genome sequence of strain Labrenzia suaedae 4C16A.</title>
        <authorList>
            <person name="Liu Y."/>
        </authorList>
    </citation>
    <scope>NUCLEOTIDE SEQUENCE [LARGE SCALE GENOMIC DNA]</scope>
    <source>
        <strain evidence="2">4C16A</strain>
    </source>
</reference>